<proteinExistence type="predicted"/>
<protein>
    <submittedName>
        <fullName evidence="4">Stage II sporulation protein E</fullName>
        <ecNumber evidence="4">3.1.3.16</ecNumber>
    </submittedName>
</protein>
<keyword evidence="5" id="KW-1185">Reference proteome</keyword>
<dbReference type="InterPro" id="IPR001932">
    <property type="entry name" value="PPM-type_phosphatase-like_dom"/>
</dbReference>
<organism evidence="4 5">
    <name type="scientific">Alkalihalobacterium chitinilyticum</name>
    <dbReference type="NCBI Taxonomy" id="2980103"/>
    <lineage>
        <taxon>Bacteria</taxon>
        <taxon>Bacillati</taxon>
        <taxon>Bacillota</taxon>
        <taxon>Bacilli</taxon>
        <taxon>Bacillales</taxon>
        <taxon>Bacillaceae</taxon>
        <taxon>Alkalihalobacterium</taxon>
    </lineage>
</organism>
<dbReference type="InterPro" id="IPR014221">
    <property type="entry name" value="SpoII_E"/>
</dbReference>
<reference evidence="4" key="1">
    <citation type="submission" date="2024-05" db="EMBL/GenBank/DDBJ databases">
        <title>Alkalihalobacillus sp. strain MEB203 novel alkaliphilic bacterium from Lonar Lake, India.</title>
        <authorList>
            <person name="Joshi A."/>
            <person name="Thite S."/>
            <person name="Mengade P."/>
        </authorList>
    </citation>
    <scope>NUCLEOTIDE SEQUENCE</scope>
    <source>
        <strain evidence="4">MEB 203</strain>
    </source>
</reference>
<feature type="transmembrane region" description="Helical" evidence="2">
    <location>
        <begin position="39"/>
        <end position="55"/>
    </location>
</feature>
<gene>
    <name evidence="4" type="primary">spoIIE</name>
    <name evidence="4" type="ORF">N7Z68_21840</name>
</gene>
<feature type="transmembrane region" description="Helical" evidence="2">
    <location>
        <begin position="85"/>
        <end position="114"/>
    </location>
</feature>
<evidence type="ECO:0000259" key="3">
    <source>
        <dbReference type="PROSITE" id="PS51746"/>
    </source>
</evidence>
<feature type="transmembrane region" description="Helical" evidence="2">
    <location>
        <begin position="258"/>
        <end position="275"/>
    </location>
</feature>
<feature type="transmembrane region" description="Helical" evidence="2">
    <location>
        <begin position="282"/>
        <end position="299"/>
    </location>
</feature>
<dbReference type="EMBL" id="JAOTPO010000024">
    <property type="protein sequence ID" value="MDE5415979.1"/>
    <property type="molecule type" value="Genomic_DNA"/>
</dbReference>
<comment type="caution">
    <text evidence="4">The sequence shown here is derived from an EMBL/GenBank/DDBJ whole genome shotgun (WGS) entry which is preliminary data.</text>
</comment>
<evidence type="ECO:0000313" key="4">
    <source>
        <dbReference type="EMBL" id="MDE5415979.1"/>
    </source>
</evidence>
<dbReference type="Pfam" id="PF19732">
    <property type="entry name" value="SpoIIE_N"/>
    <property type="match status" value="1"/>
</dbReference>
<feature type="transmembrane region" description="Helical" evidence="2">
    <location>
        <begin position="305"/>
        <end position="322"/>
    </location>
</feature>
<feature type="transmembrane region" description="Helical" evidence="2">
    <location>
        <begin position="156"/>
        <end position="176"/>
    </location>
</feature>
<accession>A0ABT5VNX5</accession>
<dbReference type="Proteomes" id="UP001148125">
    <property type="component" value="Unassembled WGS sequence"/>
</dbReference>
<evidence type="ECO:0000256" key="2">
    <source>
        <dbReference type="SAM" id="Phobius"/>
    </source>
</evidence>
<keyword evidence="2" id="KW-0472">Membrane</keyword>
<evidence type="ECO:0000313" key="5">
    <source>
        <dbReference type="Proteomes" id="UP001148125"/>
    </source>
</evidence>
<name>A0ABT5VNX5_9BACI</name>
<dbReference type="InterPro" id="IPR052016">
    <property type="entry name" value="Bact_Sigma-Reg"/>
</dbReference>
<sequence>MLRRVTKGVIEPVRGLAFPDKALTLTTSATEKIKKGTNIVFYQWGLLIFVVGFLLGRAMILSEITPFVLPFVAAIYVLKRDKLGIAALAVFAGAMTHMLESSWFVLASLLIFIIYQKVVEKFNDNTTKVLPFTVFFASLSARIILTFFMQGQITSYDWMMAGVEASLSFILTMIFLQSVPLITAKRSQQPLKNEEIVCLIILLASVMTGTIGWMIYDLTVEHILARYLVLLFAFVAGAAIGSTVGVVTGLILSLASVASLYQMSLLAFAGLLGGLLKEGRKIGVSIGLLIGTLLIGLYGEGSEHVLVTVMESGVAIAVFLITPRSWISKLARYIPGTVEHSKEQQQYLRKIRDVTAGRVEQFSHLFQTLSNSFSSTSANVEVDDVESEVDYFLSNVTEKTCQACFKKDRCWVNNFNNTYESMYKIMNEVEKNGEIKDPIFKAEWKKYCVKHEKVVHVVRNELGQFQANQKLKKQVLESRKLVADQLLGVSRVMNDFAKEIQREKEAHYVQEEQILEALRSVGLEVGHIDIYQLEQGNIEIEMSVANDGGHGQCEKVVAPMLSDILGETIIIKNEERGFYPNGYSHVSFGSAKKYVVETGVATVAKGGAYVSGDSYSTIELGSGKYAIAISDGMGNGERAHLESNETLQLLQKVLQSGIEETVAIKSVNSVLSLRTTDEIFSTLDLAMIDLQDANAKFLKIGSIPSFIKRGSTVTKIEASNLPMGIIQEFDVDVVSEQMKAGDLLIMMSDGIFDAPKHVENKEMWMKRIISEVSSEDPQEVADLILERVIRNEGSIEDDMTIVVAKVKRNMPKWAAIPIYKPKKIEKKKAQ</sequence>
<dbReference type="PROSITE" id="PS51746">
    <property type="entry name" value="PPM_2"/>
    <property type="match status" value="1"/>
</dbReference>
<dbReference type="SMART" id="SM00331">
    <property type="entry name" value="PP2C_SIG"/>
    <property type="match status" value="1"/>
</dbReference>
<feature type="transmembrane region" description="Helical" evidence="2">
    <location>
        <begin position="196"/>
        <end position="216"/>
    </location>
</feature>
<dbReference type="RefSeq" id="WP_275120567.1">
    <property type="nucleotide sequence ID" value="NZ_JAOTPO010000024.1"/>
</dbReference>
<keyword evidence="1 4" id="KW-0378">Hydrolase</keyword>
<feature type="transmembrane region" description="Helical" evidence="2">
    <location>
        <begin position="129"/>
        <end position="149"/>
    </location>
</feature>
<keyword evidence="2" id="KW-0812">Transmembrane</keyword>
<dbReference type="SUPFAM" id="SSF81606">
    <property type="entry name" value="PP2C-like"/>
    <property type="match status" value="1"/>
</dbReference>
<dbReference type="PANTHER" id="PTHR43156:SF2">
    <property type="entry name" value="STAGE II SPORULATION PROTEIN E"/>
    <property type="match status" value="1"/>
</dbReference>
<feature type="transmembrane region" description="Helical" evidence="2">
    <location>
        <begin position="228"/>
        <end position="252"/>
    </location>
</feature>
<dbReference type="InterPro" id="IPR045768">
    <property type="entry name" value="SpoIIE_N"/>
</dbReference>
<keyword evidence="2" id="KW-1133">Transmembrane helix</keyword>
<dbReference type="PANTHER" id="PTHR43156">
    <property type="entry name" value="STAGE II SPORULATION PROTEIN E-RELATED"/>
    <property type="match status" value="1"/>
</dbReference>
<dbReference type="Pfam" id="PF07228">
    <property type="entry name" value="SpoIIE"/>
    <property type="match status" value="1"/>
</dbReference>
<dbReference type="GO" id="GO:0004722">
    <property type="term" value="F:protein serine/threonine phosphatase activity"/>
    <property type="evidence" value="ECO:0007669"/>
    <property type="project" value="UniProtKB-EC"/>
</dbReference>
<evidence type="ECO:0000256" key="1">
    <source>
        <dbReference type="ARBA" id="ARBA00022801"/>
    </source>
</evidence>
<dbReference type="Gene3D" id="3.60.40.10">
    <property type="entry name" value="PPM-type phosphatase domain"/>
    <property type="match status" value="1"/>
</dbReference>
<dbReference type="SMART" id="SM00332">
    <property type="entry name" value="PP2Cc"/>
    <property type="match status" value="1"/>
</dbReference>
<dbReference type="InterPro" id="IPR036457">
    <property type="entry name" value="PPM-type-like_dom_sf"/>
</dbReference>
<feature type="domain" description="PPM-type phosphatase" evidence="3">
    <location>
        <begin position="597"/>
        <end position="806"/>
    </location>
</feature>
<dbReference type="NCBIfam" id="TIGR02865">
    <property type="entry name" value="spore_II_E"/>
    <property type="match status" value="1"/>
</dbReference>
<dbReference type="EC" id="3.1.3.16" evidence="4"/>